<sequence length="422" mass="46997">MASIHIWPCFLLWTSISTQTTVPDTRVTCTFSEECVLPCRFQPRGDEVIHWLKQEVLIHSFQHGEQRTDHRQYLGRASIATHLVSRGDATLHLTGCGPQDRGRYGCHVSTSEGVEEANVIVRVEAPIQALSVELSRLSGFEEMKCTTVNVYPAPHVSWATDPPTSEALQPITRKLSDGNGLYIVDSRLRKLQSQSEITYICTVNSSYGSQAWTASVREREISGIEGEELTIPCKAPPYLHDSSLSWSFTNHSEPARILTYDSQSQQTSAFVPWEGRVRLDPLRVSLGDGSLFLARPERQEHTGVYTCVYSAPQITHTEKTEVNFITAATGERVLPPDSPRWWIVAVVIAALALTLTGILIYLKFRREQSVPSEIPEASSEMQPIKGITRGLCESSRLTTEEINRQSSTFHILSSASSATPEK</sequence>
<comment type="caution">
    <text evidence="1">The sequence shown here is derived from an EMBL/GenBank/DDBJ whole genome shotgun (WGS) entry which is preliminary data.</text>
</comment>
<dbReference type="EMBL" id="CM055733">
    <property type="protein sequence ID" value="KAJ8010780.1"/>
    <property type="molecule type" value="Genomic_DNA"/>
</dbReference>
<evidence type="ECO:0000313" key="1">
    <source>
        <dbReference type="EMBL" id="KAJ8010780.1"/>
    </source>
</evidence>
<organism evidence="1 2">
    <name type="scientific">Dallia pectoralis</name>
    <name type="common">Alaska blackfish</name>
    <dbReference type="NCBI Taxonomy" id="75939"/>
    <lineage>
        <taxon>Eukaryota</taxon>
        <taxon>Metazoa</taxon>
        <taxon>Chordata</taxon>
        <taxon>Craniata</taxon>
        <taxon>Vertebrata</taxon>
        <taxon>Euteleostomi</taxon>
        <taxon>Actinopterygii</taxon>
        <taxon>Neopterygii</taxon>
        <taxon>Teleostei</taxon>
        <taxon>Protacanthopterygii</taxon>
        <taxon>Esociformes</taxon>
        <taxon>Umbridae</taxon>
        <taxon>Dallia</taxon>
    </lineage>
</organism>
<keyword evidence="2" id="KW-1185">Reference proteome</keyword>
<name>A0ACC2H504_DALPE</name>
<gene>
    <name evidence="1" type="ORF">DPEC_G00078700</name>
</gene>
<accession>A0ACC2H504</accession>
<dbReference type="Proteomes" id="UP001157502">
    <property type="component" value="Chromosome 6"/>
</dbReference>
<evidence type="ECO:0000313" key="2">
    <source>
        <dbReference type="Proteomes" id="UP001157502"/>
    </source>
</evidence>
<reference evidence="1" key="1">
    <citation type="submission" date="2021-05" db="EMBL/GenBank/DDBJ databases">
        <authorList>
            <person name="Pan Q."/>
            <person name="Jouanno E."/>
            <person name="Zahm M."/>
            <person name="Klopp C."/>
            <person name="Cabau C."/>
            <person name="Louis A."/>
            <person name="Berthelot C."/>
            <person name="Parey E."/>
            <person name="Roest Crollius H."/>
            <person name="Montfort J."/>
            <person name="Robinson-Rechavi M."/>
            <person name="Bouchez O."/>
            <person name="Lampietro C."/>
            <person name="Lopez Roques C."/>
            <person name="Donnadieu C."/>
            <person name="Postlethwait J."/>
            <person name="Bobe J."/>
            <person name="Dillon D."/>
            <person name="Chandos A."/>
            <person name="von Hippel F."/>
            <person name="Guiguen Y."/>
        </authorList>
    </citation>
    <scope>NUCLEOTIDE SEQUENCE</scope>
    <source>
        <strain evidence="1">YG-Jan2019</strain>
    </source>
</reference>
<proteinExistence type="predicted"/>
<protein>
    <submittedName>
        <fullName evidence="1">Uncharacterized protein</fullName>
    </submittedName>
</protein>